<name>A0A452YRL2_AEGTS</name>
<keyword evidence="3" id="KW-1185">Reference proteome</keyword>
<dbReference type="PANTHER" id="PTHR36332">
    <property type="entry name" value="STRESS RESPONSE PROTEIN"/>
    <property type="match status" value="1"/>
</dbReference>
<evidence type="ECO:0000313" key="3">
    <source>
        <dbReference type="Proteomes" id="UP000015105"/>
    </source>
</evidence>
<reference evidence="3" key="2">
    <citation type="journal article" date="2017" name="Nat. Plants">
        <title>The Aegilops tauschii genome reveals multiple impacts of transposons.</title>
        <authorList>
            <person name="Zhao G."/>
            <person name="Zou C."/>
            <person name="Li K."/>
            <person name="Wang K."/>
            <person name="Li T."/>
            <person name="Gao L."/>
            <person name="Zhang X."/>
            <person name="Wang H."/>
            <person name="Yang Z."/>
            <person name="Liu X."/>
            <person name="Jiang W."/>
            <person name="Mao L."/>
            <person name="Kong X."/>
            <person name="Jiao Y."/>
            <person name="Jia J."/>
        </authorList>
    </citation>
    <scope>NUCLEOTIDE SEQUENCE [LARGE SCALE GENOMIC DNA]</scope>
    <source>
        <strain evidence="3">cv. AL8/78</strain>
    </source>
</reference>
<dbReference type="EnsemblPlants" id="AET1Gv20511200.8">
    <property type="protein sequence ID" value="AET1Gv20511200.8"/>
    <property type="gene ID" value="AET1Gv20511200"/>
</dbReference>
<dbReference type="Proteomes" id="UP000015105">
    <property type="component" value="Chromosome 1D"/>
</dbReference>
<accession>A0A452YRL2</accession>
<feature type="compositionally biased region" description="Basic residues" evidence="1">
    <location>
        <begin position="152"/>
        <end position="163"/>
    </location>
</feature>
<reference evidence="3" key="1">
    <citation type="journal article" date="2014" name="Science">
        <title>Ancient hybridizations among the ancestral genomes of bread wheat.</title>
        <authorList>
            <consortium name="International Wheat Genome Sequencing Consortium,"/>
            <person name="Marcussen T."/>
            <person name="Sandve S.R."/>
            <person name="Heier L."/>
            <person name="Spannagl M."/>
            <person name="Pfeifer M."/>
            <person name="Jakobsen K.S."/>
            <person name="Wulff B.B."/>
            <person name="Steuernagel B."/>
            <person name="Mayer K.F."/>
            <person name="Olsen O.A."/>
        </authorList>
    </citation>
    <scope>NUCLEOTIDE SEQUENCE [LARGE SCALE GENOMIC DNA]</scope>
    <source>
        <strain evidence="3">cv. AL8/78</strain>
    </source>
</reference>
<reference evidence="2" key="3">
    <citation type="journal article" date="2017" name="Nature">
        <title>Genome sequence of the progenitor of the wheat D genome Aegilops tauschii.</title>
        <authorList>
            <person name="Luo M.C."/>
            <person name="Gu Y.Q."/>
            <person name="Puiu D."/>
            <person name="Wang H."/>
            <person name="Twardziok S.O."/>
            <person name="Deal K.R."/>
            <person name="Huo N."/>
            <person name="Zhu T."/>
            <person name="Wang L."/>
            <person name="Wang Y."/>
            <person name="McGuire P.E."/>
            <person name="Liu S."/>
            <person name="Long H."/>
            <person name="Ramasamy R.K."/>
            <person name="Rodriguez J.C."/>
            <person name="Van S.L."/>
            <person name="Yuan L."/>
            <person name="Wang Z."/>
            <person name="Xia Z."/>
            <person name="Xiao L."/>
            <person name="Anderson O.D."/>
            <person name="Ouyang S."/>
            <person name="Liang Y."/>
            <person name="Zimin A.V."/>
            <person name="Pertea G."/>
            <person name="Qi P."/>
            <person name="Bennetzen J.L."/>
            <person name="Dai X."/>
            <person name="Dawson M.W."/>
            <person name="Muller H.G."/>
            <person name="Kugler K."/>
            <person name="Rivarola-Duarte L."/>
            <person name="Spannagl M."/>
            <person name="Mayer K.F.X."/>
            <person name="Lu F.H."/>
            <person name="Bevan M.W."/>
            <person name="Leroy P."/>
            <person name="Li P."/>
            <person name="You F.M."/>
            <person name="Sun Q."/>
            <person name="Liu Z."/>
            <person name="Lyons E."/>
            <person name="Wicker T."/>
            <person name="Salzberg S.L."/>
            <person name="Devos K.M."/>
            <person name="Dvorak J."/>
        </authorList>
    </citation>
    <scope>NUCLEOTIDE SEQUENCE [LARGE SCALE GENOMIC DNA]</scope>
    <source>
        <strain evidence="2">cv. AL8/78</strain>
    </source>
</reference>
<dbReference type="Gramene" id="AET1Gv20511200.8">
    <property type="protein sequence ID" value="AET1Gv20511200.8"/>
    <property type="gene ID" value="AET1Gv20511200"/>
</dbReference>
<sequence length="163" mass="18412">GSGYQSEDSSGHHVDSPCADENSSLVYEQYQAISLPVKKASSGDADSAKGAVNKDDTVEVDFNNYILKCKSVYKCKLCPRIMCLSEEMVRVHLESKRHARSKKLLGEGRLKMVLNSDGELEEEAETHAERHARTIALAQQVQKPKKDSGRQRQNRRRQKVWDH</sequence>
<feature type="region of interest" description="Disordered" evidence="1">
    <location>
        <begin position="121"/>
        <end position="163"/>
    </location>
</feature>
<reference evidence="2" key="5">
    <citation type="journal article" date="2021" name="G3 (Bethesda)">
        <title>Aegilops tauschii genome assembly Aet v5.0 features greater sequence contiguity and improved annotation.</title>
        <authorList>
            <person name="Wang L."/>
            <person name="Zhu T."/>
            <person name="Rodriguez J.C."/>
            <person name="Deal K.R."/>
            <person name="Dubcovsky J."/>
            <person name="McGuire P.E."/>
            <person name="Lux T."/>
            <person name="Spannagl M."/>
            <person name="Mayer K.F.X."/>
            <person name="Baldrich P."/>
            <person name="Meyers B.C."/>
            <person name="Huo N."/>
            <person name="Gu Y.Q."/>
            <person name="Zhou H."/>
            <person name="Devos K.M."/>
            <person name="Bennetzen J.L."/>
            <person name="Unver T."/>
            <person name="Budak H."/>
            <person name="Gulick P.J."/>
            <person name="Galiba G."/>
            <person name="Kalapos B."/>
            <person name="Nelson D.R."/>
            <person name="Li P."/>
            <person name="You F.M."/>
            <person name="Luo M.C."/>
            <person name="Dvorak J."/>
        </authorList>
    </citation>
    <scope>NUCLEOTIDE SEQUENCE [LARGE SCALE GENOMIC DNA]</scope>
    <source>
        <strain evidence="2">cv. AL8/78</strain>
    </source>
</reference>
<reference evidence="2" key="4">
    <citation type="submission" date="2019-03" db="UniProtKB">
        <authorList>
            <consortium name="EnsemblPlants"/>
        </authorList>
    </citation>
    <scope>IDENTIFICATION</scope>
</reference>
<protein>
    <submittedName>
        <fullName evidence="2">Uncharacterized protein</fullName>
    </submittedName>
</protein>
<organism evidence="2 3">
    <name type="scientific">Aegilops tauschii subsp. strangulata</name>
    <name type="common">Goatgrass</name>
    <dbReference type="NCBI Taxonomy" id="200361"/>
    <lineage>
        <taxon>Eukaryota</taxon>
        <taxon>Viridiplantae</taxon>
        <taxon>Streptophyta</taxon>
        <taxon>Embryophyta</taxon>
        <taxon>Tracheophyta</taxon>
        <taxon>Spermatophyta</taxon>
        <taxon>Magnoliopsida</taxon>
        <taxon>Liliopsida</taxon>
        <taxon>Poales</taxon>
        <taxon>Poaceae</taxon>
        <taxon>BOP clade</taxon>
        <taxon>Pooideae</taxon>
        <taxon>Triticodae</taxon>
        <taxon>Triticeae</taxon>
        <taxon>Triticinae</taxon>
        <taxon>Aegilops</taxon>
    </lineage>
</organism>
<dbReference type="AlphaFoldDB" id="A0A452YRL2"/>
<proteinExistence type="predicted"/>
<evidence type="ECO:0000313" key="2">
    <source>
        <dbReference type="EnsemblPlants" id="AET1Gv20511200.8"/>
    </source>
</evidence>
<evidence type="ECO:0000256" key="1">
    <source>
        <dbReference type="SAM" id="MobiDB-lite"/>
    </source>
</evidence>
<dbReference type="PANTHER" id="PTHR36332:SF1">
    <property type="entry name" value="STRESS RESPONSE PROTEIN"/>
    <property type="match status" value="1"/>
</dbReference>